<feature type="chain" id="PRO_5045288352" evidence="2">
    <location>
        <begin position="27"/>
        <end position="99"/>
    </location>
</feature>
<dbReference type="Proteomes" id="UP000660380">
    <property type="component" value="Unassembled WGS sequence"/>
</dbReference>
<name>A0ABR8GXM1_9CYAN</name>
<evidence type="ECO:0000256" key="1">
    <source>
        <dbReference type="SAM" id="MobiDB-lite"/>
    </source>
</evidence>
<gene>
    <name evidence="3" type="ORF">H6G81_25175</name>
</gene>
<comment type="caution">
    <text evidence="3">The sequence shown here is derived from an EMBL/GenBank/DDBJ whole genome shotgun (WGS) entry which is preliminary data.</text>
</comment>
<evidence type="ECO:0000256" key="2">
    <source>
        <dbReference type="SAM" id="SignalP"/>
    </source>
</evidence>
<feature type="region of interest" description="Disordered" evidence="1">
    <location>
        <begin position="28"/>
        <end position="99"/>
    </location>
</feature>
<dbReference type="EMBL" id="JACJTA010000071">
    <property type="protein sequence ID" value="MBD2607731.1"/>
    <property type="molecule type" value="Genomic_DNA"/>
</dbReference>
<evidence type="ECO:0000313" key="4">
    <source>
        <dbReference type="Proteomes" id="UP000660380"/>
    </source>
</evidence>
<protein>
    <submittedName>
        <fullName evidence="3">Uncharacterized protein</fullName>
    </submittedName>
</protein>
<reference evidence="3 4" key="1">
    <citation type="journal article" date="2020" name="ISME J.">
        <title>Comparative genomics reveals insights into cyanobacterial evolution and habitat adaptation.</title>
        <authorList>
            <person name="Chen M.Y."/>
            <person name="Teng W.K."/>
            <person name="Zhao L."/>
            <person name="Hu C.X."/>
            <person name="Zhou Y.K."/>
            <person name="Han B.P."/>
            <person name="Song L.R."/>
            <person name="Shu W.S."/>
        </authorList>
    </citation>
    <scope>NUCLEOTIDE SEQUENCE [LARGE SCALE GENOMIC DNA]</scope>
    <source>
        <strain evidence="3 4">FACHB-248</strain>
    </source>
</reference>
<organism evidence="3 4">
    <name type="scientific">Scytonema hofmannii FACHB-248</name>
    <dbReference type="NCBI Taxonomy" id="1842502"/>
    <lineage>
        <taxon>Bacteria</taxon>
        <taxon>Bacillati</taxon>
        <taxon>Cyanobacteriota</taxon>
        <taxon>Cyanophyceae</taxon>
        <taxon>Nostocales</taxon>
        <taxon>Scytonemataceae</taxon>
        <taxon>Scytonema</taxon>
    </lineage>
</organism>
<evidence type="ECO:0000313" key="3">
    <source>
        <dbReference type="EMBL" id="MBD2607731.1"/>
    </source>
</evidence>
<feature type="signal peptide" evidence="2">
    <location>
        <begin position="1"/>
        <end position="26"/>
    </location>
</feature>
<keyword evidence="2" id="KW-0732">Signal</keyword>
<proteinExistence type="predicted"/>
<feature type="compositionally biased region" description="Low complexity" evidence="1">
    <location>
        <begin position="52"/>
        <end position="66"/>
    </location>
</feature>
<sequence>MNQYIRNLLALALVANSAWLLTPCKAQTPVKSKSENPNNIISVSSQSPTVDTNTSITSNNSTNYTNKKPIASSNTIPATKPNPRIPISSRVFSTPSMQQ</sequence>
<dbReference type="RefSeq" id="WP_029632588.1">
    <property type="nucleotide sequence ID" value="NZ_JACJTA010000071.1"/>
</dbReference>
<accession>A0ABR8GXM1</accession>
<keyword evidence="4" id="KW-1185">Reference proteome</keyword>
<feature type="compositionally biased region" description="Polar residues" evidence="1">
    <location>
        <begin position="90"/>
        <end position="99"/>
    </location>
</feature>
<feature type="compositionally biased region" description="Polar residues" evidence="1">
    <location>
        <begin position="29"/>
        <end position="51"/>
    </location>
</feature>